<protein>
    <recommendedName>
        <fullName evidence="2">DUF7907 domain-containing protein</fullName>
    </recommendedName>
</protein>
<sequence>MRTSILTGLAAFTTLTLAQDTYWSNQSAPFYLVIHSKNATLNGQYLGACHEGAAIEGLCVTAPSTENYVTFTYNTSTQETTPTSGLLAWSLPYNDGLTVSSAMRFSYNPASNVALPLFFPGNSEVTQVSWVNDRLTVPSYQDDSKPLPNYTNDPLFRWQVCKTYYGYPYQTLAWTLGNHSPQNPTCQKVDVVRKFV</sequence>
<dbReference type="KEGG" id="glz:GLAREA_13025"/>
<gene>
    <name evidence="3" type="ORF">GLAREA_13025</name>
</gene>
<dbReference type="eggNOG" id="ENOG502S72V">
    <property type="taxonomic scope" value="Eukaryota"/>
</dbReference>
<dbReference type="HOGENOM" id="CLU_081634_0_0_1"/>
<reference evidence="3 4" key="1">
    <citation type="journal article" date="2013" name="BMC Genomics">
        <title>Genomics-driven discovery of the pneumocandin biosynthetic gene cluster in the fungus Glarea lozoyensis.</title>
        <authorList>
            <person name="Chen L."/>
            <person name="Yue Q."/>
            <person name="Zhang X."/>
            <person name="Xiang M."/>
            <person name="Wang C."/>
            <person name="Li S."/>
            <person name="Che Y."/>
            <person name="Ortiz-Lopez F.J."/>
            <person name="Bills G.F."/>
            <person name="Liu X."/>
            <person name="An Z."/>
        </authorList>
    </citation>
    <scope>NUCLEOTIDE SEQUENCE [LARGE SCALE GENOMIC DNA]</scope>
    <source>
        <strain evidence="4">ATCC 20868 / MF5171</strain>
    </source>
</reference>
<evidence type="ECO:0000256" key="1">
    <source>
        <dbReference type="SAM" id="SignalP"/>
    </source>
</evidence>
<evidence type="ECO:0000313" key="3">
    <source>
        <dbReference type="EMBL" id="EPE30302.1"/>
    </source>
</evidence>
<evidence type="ECO:0000259" key="2">
    <source>
        <dbReference type="Pfam" id="PF25484"/>
    </source>
</evidence>
<dbReference type="GeneID" id="19472065"/>
<dbReference type="OrthoDB" id="3515453at2759"/>
<dbReference type="OMA" id="RWYACET"/>
<proteinExistence type="predicted"/>
<keyword evidence="4" id="KW-1185">Reference proteome</keyword>
<dbReference type="AlphaFoldDB" id="S3CV92"/>
<dbReference type="RefSeq" id="XP_008082695.1">
    <property type="nucleotide sequence ID" value="XM_008084504.1"/>
</dbReference>
<keyword evidence="1" id="KW-0732">Signal</keyword>
<dbReference type="EMBL" id="KE145364">
    <property type="protein sequence ID" value="EPE30302.1"/>
    <property type="molecule type" value="Genomic_DNA"/>
</dbReference>
<dbReference type="Pfam" id="PF25484">
    <property type="entry name" value="DUF7907"/>
    <property type="match status" value="1"/>
</dbReference>
<dbReference type="STRING" id="1116229.S3CV92"/>
<accession>S3CV92</accession>
<dbReference type="Proteomes" id="UP000016922">
    <property type="component" value="Unassembled WGS sequence"/>
</dbReference>
<dbReference type="InterPro" id="IPR057229">
    <property type="entry name" value="DUF7907"/>
</dbReference>
<feature type="signal peptide" evidence="1">
    <location>
        <begin position="1"/>
        <end position="18"/>
    </location>
</feature>
<evidence type="ECO:0000313" key="4">
    <source>
        <dbReference type="Proteomes" id="UP000016922"/>
    </source>
</evidence>
<feature type="domain" description="DUF7907" evidence="2">
    <location>
        <begin position="27"/>
        <end position="194"/>
    </location>
</feature>
<organism evidence="3 4">
    <name type="scientific">Glarea lozoyensis (strain ATCC 20868 / MF5171)</name>
    <dbReference type="NCBI Taxonomy" id="1116229"/>
    <lineage>
        <taxon>Eukaryota</taxon>
        <taxon>Fungi</taxon>
        <taxon>Dikarya</taxon>
        <taxon>Ascomycota</taxon>
        <taxon>Pezizomycotina</taxon>
        <taxon>Leotiomycetes</taxon>
        <taxon>Helotiales</taxon>
        <taxon>Helotiaceae</taxon>
        <taxon>Glarea</taxon>
    </lineage>
</organism>
<feature type="chain" id="PRO_5004518962" description="DUF7907 domain-containing protein" evidence="1">
    <location>
        <begin position="19"/>
        <end position="196"/>
    </location>
</feature>
<name>S3CV92_GLAL2</name>